<dbReference type="OrthoDB" id="3210173at2"/>
<dbReference type="AlphaFoldDB" id="A0A345T209"/>
<keyword evidence="3" id="KW-0812">Transmembrane</keyword>
<dbReference type="GO" id="GO:0016791">
    <property type="term" value="F:phosphatase activity"/>
    <property type="evidence" value="ECO:0007669"/>
    <property type="project" value="TreeGrafter"/>
</dbReference>
<dbReference type="EMBL" id="CP031264">
    <property type="protein sequence ID" value="AXI80014.1"/>
    <property type="molecule type" value="Genomic_DNA"/>
</dbReference>
<proteinExistence type="predicted"/>
<evidence type="ECO:0000256" key="2">
    <source>
        <dbReference type="SAM" id="Coils"/>
    </source>
</evidence>
<evidence type="ECO:0000313" key="6">
    <source>
        <dbReference type="Proteomes" id="UP000249340"/>
    </source>
</evidence>
<dbReference type="SUPFAM" id="SSF81606">
    <property type="entry name" value="PP2C-like"/>
    <property type="match status" value="1"/>
</dbReference>
<feature type="transmembrane region" description="Helical" evidence="3">
    <location>
        <begin position="62"/>
        <end position="87"/>
    </location>
</feature>
<feature type="transmembrane region" description="Helical" evidence="3">
    <location>
        <begin position="24"/>
        <end position="42"/>
    </location>
</feature>
<feature type="coiled-coil region" evidence="2">
    <location>
        <begin position="215"/>
        <end position="242"/>
    </location>
</feature>
<feature type="domain" description="PPM-type phosphatase" evidence="4">
    <location>
        <begin position="151"/>
        <end position="369"/>
    </location>
</feature>
<accession>A0A345T209</accession>
<dbReference type="Pfam" id="PF07228">
    <property type="entry name" value="SpoIIE"/>
    <property type="match status" value="1"/>
</dbReference>
<evidence type="ECO:0000256" key="1">
    <source>
        <dbReference type="ARBA" id="ARBA00022801"/>
    </source>
</evidence>
<dbReference type="Gene3D" id="3.60.40.10">
    <property type="entry name" value="PPM-type phosphatase domain"/>
    <property type="match status" value="1"/>
</dbReference>
<evidence type="ECO:0000259" key="4">
    <source>
        <dbReference type="SMART" id="SM00331"/>
    </source>
</evidence>
<keyword evidence="3" id="KW-1133">Transmembrane helix</keyword>
<dbReference type="SMART" id="SM00331">
    <property type="entry name" value="PP2C_SIG"/>
    <property type="match status" value="1"/>
</dbReference>
<dbReference type="KEGG" id="stri:C7M71_024040"/>
<dbReference type="PANTHER" id="PTHR43156">
    <property type="entry name" value="STAGE II SPORULATION PROTEIN E-RELATED"/>
    <property type="match status" value="1"/>
</dbReference>
<reference evidence="6" key="1">
    <citation type="submission" date="2018-07" db="EMBL/GenBank/DDBJ databases">
        <title>Streptacidiphilus bronchialis DSM 106435 chromosome.</title>
        <authorList>
            <person name="Batra D."/>
            <person name="Gulvik C.A."/>
        </authorList>
    </citation>
    <scope>NUCLEOTIDE SEQUENCE [LARGE SCALE GENOMIC DNA]</scope>
    <source>
        <strain evidence="6">DSM 106435</strain>
    </source>
</reference>
<dbReference type="PANTHER" id="PTHR43156:SF2">
    <property type="entry name" value="STAGE II SPORULATION PROTEIN E"/>
    <property type="match status" value="1"/>
</dbReference>
<evidence type="ECO:0000313" key="5">
    <source>
        <dbReference type="EMBL" id="AXI80014.1"/>
    </source>
</evidence>
<organism evidence="5 6">
    <name type="scientific">Peterkaempfera bronchialis</name>
    <dbReference type="NCBI Taxonomy" id="2126346"/>
    <lineage>
        <taxon>Bacteria</taxon>
        <taxon>Bacillati</taxon>
        <taxon>Actinomycetota</taxon>
        <taxon>Actinomycetes</taxon>
        <taxon>Kitasatosporales</taxon>
        <taxon>Streptomycetaceae</taxon>
        <taxon>Peterkaempfera</taxon>
    </lineage>
</organism>
<dbReference type="InterPro" id="IPR036457">
    <property type="entry name" value="PPM-type-like_dom_sf"/>
</dbReference>
<sequence>MLEGITTAGGAAWMEYNRQSLRGLPRWTQLLPFLLIAAAVVLDIPTPPQLSTFPLLAAAPVAAAPLLSLAGTVAAGCTADLAGLYLVYRHGGRLDFAAVSELVSIVVLTIFAAGVNQLMSRDQRMLRSARDMAEAVQRAVLPPPPARIGPLAIAARYTAAEEEAAIGGDLYAVQRTRHGVRLLIGDVRGKGPGAVEAVTVLLGAFREAADRTPDLPDMLRVLERAVRRLNELREDAETFATAVVAEIGTDFRTLRMANRGHPAPLLVDGERTRVLEPRIPALPLGLGDLAAPATPIDRFDLAQGTALLLFTDGVTEARDRDGVFYDPLPRMSRPVPPGPDGLLDALLADLTRHTGRRLTDDVALLAVVHEAVPSRLLGATPLSGVHPGRPAVRLRQAVLRLHH</sequence>
<keyword evidence="1" id="KW-0378">Hydrolase</keyword>
<keyword evidence="2" id="KW-0175">Coiled coil</keyword>
<evidence type="ECO:0000256" key="3">
    <source>
        <dbReference type="SAM" id="Phobius"/>
    </source>
</evidence>
<dbReference type="Proteomes" id="UP000249340">
    <property type="component" value="Chromosome"/>
</dbReference>
<gene>
    <name evidence="5" type="ORF">C7M71_024040</name>
</gene>
<feature type="transmembrane region" description="Helical" evidence="3">
    <location>
        <begin position="94"/>
        <end position="115"/>
    </location>
</feature>
<name>A0A345T209_9ACTN</name>
<dbReference type="FunFam" id="3.60.40.10:FF:000058">
    <property type="entry name" value="Stage II sporulation protein E"/>
    <property type="match status" value="1"/>
</dbReference>
<keyword evidence="6" id="KW-1185">Reference proteome</keyword>
<dbReference type="InterPro" id="IPR001932">
    <property type="entry name" value="PPM-type_phosphatase-like_dom"/>
</dbReference>
<protein>
    <submittedName>
        <fullName evidence="5">Serine/threonine-protein phosphatase</fullName>
    </submittedName>
</protein>
<dbReference type="InterPro" id="IPR052016">
    <property type="entry name" value="Bact_Sigma-Reg"/>
</dbReference>
<keyword evidence="3" id="KW-0472">Membrane</keyword>